<dbReference type="SMART" id="SM00347">
    <property type="entry name" value="HTH_MARR"/>
    <property type="match status" value="1"/>
</dbReference>
<evidence type="ECO:0000259" key="4">
    <source>
        <dbReference type="PROSITE" id="PS50995"/>
    </source>
</evidence>
<dbReference type="PROSITE" id="PS01117">
    <property type="entry name" value="HTH_MARR_1"/>
    <property type="match status" value="1"/>
</dbReference>
<organism evidence="5 6">
    <name type="scientific">Nocardia tengchongensis</name>
    <dbReference type="NCBI Taxonomy" id="2055889"/>
    <lineage>
        <taxon>Bacteria</taxon>
        <taxon>Bacillati</taxon>
        <taxon>Actinomycetota</taxon>
        <taxon>Actinomycetes</taxon>
        <taxon>Mycobacteriales</taxon>
        <taxon>Nocardiaceae</taxon>
        <taxon>Nocardia</taxon>
    </lineage>
</organism>
<dbReference type="SUPFAM" id="SSF46785">
    <property type="entry name" value="Winged helix' DNA-binding domain"/>
    <property type="match status" value="1"/>
</dbReference>
<dbReference type="InterPro" id="IPR000835">
    <property type="entry name" value="HTH_MarR-typ"/>
</dbReference>
<evidence type="ECO:0000256" key="2">
    <source>
        <dbReference type="ARBA" id="ARBA00023125"/>
    </source>
</evidence>
<dbReference type="InterPro" id="IPR036390">
    <property type="entry name" value="WH_DNA-bd_sf"/>
</dbReference>
<dbReference type="InterPro" id="IPR023187">
    <property type="entry name" value="Tscrpt_reg_MarR-type_CS"/>
</dbReference>
<protein>
    <submittedName>
        <fullName evidence="5">MarR family transcriptional regulator</fullName>
    </submittedName>
</protein>
<dbReference type="Pfam" id="PF01047">
    <property type="entry name" value="MarR"/>
    <property type="match status" value="1"/>
</dbReference>
<name>A0ABX8CH37_9NOCA</name>
<reference evidence="5 6" key="1">
    <citation type="submission" date="2021-04" db="EMBL/GenBank/DDBJ databases">
        <title>Nocardia tengchongensis.</title>
        <authorList>
            <person name="Zhuang k."/>
            <person name="Ran Y."/>
            <person name="Li W."/>
        </authorList>
    </citation>
    <scope>NUCLEOTIDE SEQUENCE [LARGE SCALE GENOMIC DNA]</scope>
    <source>
        <strain evidence="5 6">CFH S0057</strain>
    </source>
</reference>
<dbReference type="EMBL" id="CP074371">
    <property type="protein sequence ID" value="QVI19271.1"/>
    <property type="molecule type" value="Genomic_DNA"/>
</dbReference>
<dbReference type="InterPro" id="IPR036388">
    <property type="entry name" value="WH-like_DNA-bd_sf"/>
</dbReference>
<feature type="domain" description="HTH marR-type" evidence="4">
    <location>
        <begin position="1"/>
        <end position="137"/>
    </location>
</feature>
<evidence type="ECO:0000313" key="6">
    <source>
        <dbReference type="Proteomes" id="UP000683310"/>
    </source>
</evidence>
<dbReference type="PANTHER" id="PTHR39515">
    <property type="entry name" value="CONSERVED PROTEIN"/>
    <property type="match status" value="1"/>
</dbReference>
<evidence type="ECO:0000313" key="5">
    <source>
        <dbReference type="EMBL" id="QVI19271.1"/>
    </source>
</evidence>
<dbReference type="Gene3D" id="1.10.10.10">
    <property type="entry name" value="Winged helix-like DNA-binding domain superfamily/Winged helix DNA-binding domain"/>
    <property type="match status" value="1"/>
</dbReference>
<accession>A0ABX8CH37</accession>
<gene>
    <name evidence="5" type="ORF">KHQ06_22900</name>
</gene>
<dbReference type="InterPro" id="IPR052526">
    <property type="entry name" value="HTH-type_Bedaq_tolerance"/>
</dbReference>
<keyword evidence="1" id="KW-0805">Transcription regulation</keyword>
<proteinExistence type="predicted"/>
<evidence type="ECO:0000256" key="3">
    <source>
        <dbReference type="ARBA" id="ARBA00023163"/>
    </source>
</evidence>
<keyword evidence="2" id="KW-0238">DNA-binding</keyword>
<dbReference type="RefSeq" id="WP_213555304.1">
    <property type="nucleotide sequence ID" value="NZ_JBHZDI010000078.1"/>
</dbReference>
<evidence type="ECO:0000256" key="1">
    <source>
        <dbReference type="ARBA" id="ARBA00023015"/>
    </source>
</evidence>
<dbReference type="PROSITE" id="PS50995">
    <property type="entry name" value="HTH_MARR_2"/>
    <property type="match status" value="1"/>
</dbReference>
<dbReference type="PANTHER" id="PTHR39515:SF2">
    <property type="entry name" value="HTH-TYPE TRANSCRIPTIONAL REGULATOR RV0880"/>
    <property type="match status" value="1"/>
</dbReference>
<sequence length="137" mass="14189">MLTEAADLYHSIGRLLRLLRHAGDIGALSSGAASALATVARSGPLRLGDLANIERVSAPTMSRIVTGLEKGGYLTRDADPEDGRAQLLTATAAAHDLVTGLTSARIQRFAAALETLTPAQRASVGSGLDTLIEALDQ</sequence>
<keyword evidence="3" id="KW-0804">Transcription</keyword>
<keyword evidence="6" id="KW-1185">Reference proteome</keyword>
<dbReference type="Proteomes" id="UP000683310">
    <property type="component" value="Chromosome"/>
</dbReference>